<protein>
    <submittedName>
        <fullName evidence="1">Uncharacterized protein</fullName>
    </submittedName>
</protein>
<dbReference type="Proteomes" id="UP000014408">
    <property type="component" value="Unassembled WGS sequence"/>
</dbReference>
<name>S2YT12_9CORY</name>
<comment type="caution">
    <text evidence="1">The sequence shown here is derived from an EMBL/GenBank/DDBJ whole genome shotgun (WGS) entry which is preliminary data.</text>
</comment>
<dbReference type="HOGENOM" id="CLU_2860134_0_0_11"/>
<proteinExistence type="predicted"/>
<keyword evidence="2" id="KW-1185">Reference proteome</keyword>
<evidence type="ECO:0000313" key="1">
    <source>
        <dbReference type="EMBL" id="EPD67568.1"/>
    </source>
</evidence>
<dbReference type="EMBL" id="ATBY01000017">
    <property type="protein sequence ID" value="EPD67568.1"/>
    <property type="molecule type" value="Genomic_DNA"/>
</dbReference>
<evidence type="ECO:0000313" key="2">
    <source>
        <dbReference type="Proteomes" id="UP000014408"/>
    </source>
</evidence>
<sequence length="64" mass="7072">MAKDPGSIPGCSTDRIPPVVFLPGVSFVYQRFYNRFDMLQGVPEVAGDFLISHGLITPGLQKYQ</sequence>
<organism evidence="1 2">
    <name type="scientific">Corynebacterium pyruviciproducens ATCC BAA-1742</name>
    <dbReference type="NCBI Taxonomy" id="1125779"/>
    <lineage>
        <taxon>Bacteria</taxon>
        <taxon>Bacillati</taxon>
        <taxon>Actinomycetota</taxon>
        <taxon>Actinomycetes</taxon>
        <taxon>Mycobacteriales</taxon>
        <taxon>Corynebacteriaceae</taxon>
        <taxon>Corynebacterium</taxon>
    </lineage>
</organism>
<gene>
    <name evidence="1" type="ORF">HMPREF1219_01980</name>
</gene>
<accession>S2YT12</accession>
<reference evidence="1 2" key="1">
    <citation type="submission" date="2013-05" db="EMBL/GenBank/DDBJ databases">
        <title>The Genome Sequence of Corynebacterium pyruviciproducens 1773O (ATCC BAA-1742).</title>
        <authorList>
            <consortium name="The Broad Institute Genomics Platform"/>
            <person name="Earl A."/>
            <person name="Ward D."/>
            <person name="Feldgarden M."/>
            <person name="Gevers D."/>
            <person name="Tong J."/>
            <person name="Walker B."/>
            <person name="Young S."/>
            <person name="Zeng Q."/>
            <person name="Gargeya S."/>
            <person name="Fitzgerald M."/>
            <person name="Haas B."/>
            <person name="Abouelleil A."/>
            <person name="Allen A.W."/>
            <person name="Alvarado L."/>
            <person name="Arachchi H.M."/>
            <person name="Berlin A.M."/>
            <person name="Chapman S.B."/>
            <person name="Gainer-Dewar J."/>
            <person name="Goldberg J."/>
            <person name="Griggs A."/>
            <person name="Gujja S."/>
            <person name="Hansen M."/>
            <person name="Howarth C."/>
            <person name="Imamovic A."/>
            <person name="Ireland A."/>
            <person name="Larimer J."/>
            <person name="McCowan C."/>
            <person name="Murphy C."/>
            <person name="Pearson M."/>
            <person name="Poon T.W."/>
            <person name="Priest M."/>
            <person name="Roberts A."/>
            <person name="Saif S."/>
            <person name="Shea T."/>
            <person name="Sisk P."/>
            <person name="Sykes S."/>
            <person name="Wortman J."/>
            <person name="Nusbaum C."/>
            <person name="Birren B."/>
        </authorList>
    </citation>
    <scope>NUCLEOTIDE SEQUENCE [LARGE SCALE GENOMIC DNA]</scope>
    <source>
        <strain evidence="1 2">ATCC BAA-1742</strain>
    </source>
</reference>
<dbReference type="AlphaFoldDB" id="S2YT12"/>